<name>A0A136PYI2_9ACTN</name>
<gene>
    <name evidence="2" type="ORF">AWW66_03205</name>
</gene>
<keyword evidence="3" id="KW-1185">Reference proteome</keyword>
<accession>A0A136PYI2</accession>
<evidence type="ECO:0000313" key="3">
    <source>
        <dbReference type="Proteomes" id="UP000070620"/>
    </source>
</evidence>
<dbReference type="Proteomes" id="UP000070620">
    <property type="component" value="Unassembled WGS sequence"/>
</dbReference>
<comment type="caution">
    <text evidence="2">The sequence shown here is derived from an EMBL/GenBank/DDBJ whole genome shotgun (WGS) entry which is preliminary data.</text>
</comment>
<sequence>MTDYLDSAALAARLGIKTTSIHRMRSRGDLPEPDRMIGRSPAWRPSTIDAWQAGRPGHGWRKADADDHVASPAEPATEPIPLPPGDLVFDGHSISVGGQVLSPGRYAIGDTGGILRVEPGPADDE</sequence>
<reference evidence="2 3" key="1">
    <citation type="submission" date="2016-01" db="EMBL/GenBank/DDBJ databases">
        <title>Whole genome sequence and analysis of Micromonospora rosaria DSM 803, which can produce antibacterial substance rosamicin.</title>
        <authorList>
            <person name="Yang H."/>
            <person name="He X."/>
            <person name="Zhu D."/>
        </authorList>
    </citation>
    <scope>NUCLEOTIDE SEQUENCE [LARGE SCALE GENOMIC DNA]</scope>
    <source>
        <strain evidence="2 3">DSM 803</strain>
    </source>
</reference>
<proteinExistence type="predicted"/>
<organism evidence="2 3">
    <name type="scientific">Micromonospora rosaria</name>
    <dbReference type="NCBI Taxonomy" id="47874"/>
    <lineage>
        <taxon>Bacteria</taxon>
        <taxon>Bacillati</taxon>
        <taxon>Actinomycetota</taxon>
        <taxon>Actinomycetes</taxon>
        <taxon>Micromonosporales</taxon>
        <taxon>Micromonosporaceae</taxon>
        <taxon>Micromonospora</taxon>
    </lineage>
</organism>
<evidence type="ECO:0000256" key="1">
    <source>
        <dbReference type="SAM" id="MobiDB-lite"/>
    </source>
</evidence>
<dbReference type="EMBL" id="LRQV01000006">
    <property type="protein sequence ID" value="KXK63334.1"/>
    <property type="molecule type" value="Genomic_DNA"/>
</dbReference>
<dbReference type="RefSeq" id="WP_067359789.1">
    <property type="nucleotide sequence ID" value="NZ_JBIUBN010000003.1"/>
</dbReference>
<protein>
    <submittedName>
        <fullName evidence="2">Uncharacterized protein</fullName>
    </submittedName>
</protein>
<evidence type="ECO:0000313" key="2">
    <source>
        <dbReference type="EMBL" id="KXK63334.1"/>
    </source>
</evidence>
<dbReference type="AlphaFoldDB" id="A0A136PYI2"/>
<feature type="region of interest" description="Disordered" evidence="1">
    <location>
        <begin position="52"/>
        <end position="86"/>
    </location>
</feature>